<reference evidence="1 2" key="1">
    <citation type="submission" date="2016-01" db="EMBL/GenBank/DDBJ databases">
        <title>Highly variable Streptococcus oralis are common among viridans streptococci isolated from primates.</title>
        <authorList>
            <person name="Denapaite D."/>
            <person name="Rieger M."/>
            <person name="Koendgen S."/>
            <person name="Brueckner R."/>
            <person name="Ochigava I."/>
            <person name="Kappeler P."/>
            <person name="Maetz-Rensing K."/>
            <person name="Leendertz F."/>
            <person name="Hakenbeck R."/>
        </authorList>
    </citation>
    <scope>NUCLEOTIDE SEQUENCE [LARGE SCALE GENOMIC DNA]</scope>
    <source>
        <strain evidence="1 2">DD22</strain>
    </source>
</reference>
<dbReference type="PATRIC" id="fig|28037.238.peg.2160"/>
<evidence type="ECO:0000313" key="2">
    <source>
        <dbReference type="Proteomes" id="UP000070779"/>
    </source>
</evidence>
<dbReference type="Proteomes" id="UP000070779">
    <property type="component" value="Unassembled WGS sequence"/>
</dbReference>
<dbReference type="EMBL" id="LQZD01000434">
    <property type="protein sequence ID" value="KXU10843.1"/>
    <property type="molecule type" value="Genomic_DNA"/>
</dbReference>
<evidence type="ECO:0000313" key="1">
    <source>
        <dbReference type="EMBL" id="KXU10843.1"/>
    </source>
</evidence>
<organism evidence="1 2">
    <name type="scientific">Streptococcus mitis</name>
    <dbReference type="NCBI Taxonomy" id="28037"/>
    <lineage>
        <taxon>Bacteria</taxon>
        <taxon>Bacillati</taxon>
        <taxon>Bacillota</taxon>
        <taxon>Bacilli</taxon>
        <taxon>Lactobacillales</taxon>
        <taxon>Streptococcaceae</taxon>
        <taxon>Streptococcus</taxon>
        <taxon>Streptococcus mitis group</taxon>
    </lineage>
</organism>
<comment type="caution">
    <text evidence="1">The sequence shown here is derived from an EMBL/GenBank/DDBJ whole genome shotgun (WGS) entry which is preliminary data.</text>
</comment>
<accession>A0A139R7W4</accession>
<gene>
    <name evidence="1" type="ORF">SMIDD22_01826</name>
</gene>
<name>A0A139R7W4_STRMT</name>
<proteinExistence type="predicted"/>
<sequence length="76" mass="9154">MNKRQKKKRLEREKKEVIKGIDYIEGVFTKTAEAMRDHYNTLPDNEDKFYNDFFITGFEFSLKQLALAKHLLEQVR</sequence>
<dbReference type="AlphaFoldDB" id="A0A139R7W4"/>
<protein>
    <submittedName>
        <fullName evidence="1">Uncharacterized protein</fullName>
    </submittedName>
</protein>